<dbReference type="InterPro" id="IPR024072">
    <property type="entry name" value="DHFR-like_dom_sf"/>
</dbReference>
<dbReference type="Proteomes" id="UP000635606">
    <property type="component" value="Unassembled WGS sequence"/>
</dbReference>
<gene>
    <name evidence="2" type="ORF">Voc01_081780</name>
</gene>
<dbReference type="Pfam" id="PF01872">
    <property type="entry name" value="RibD_C"/>
    <property type="match status" value="1"/>
</dbReference>
<keyword evidence="3" id="KW-1185">Reference proteome</keyword>
<evidence type="ECO:0000259" key="1">
    <source>
        <dbReference type="Pfam" id="PF01872"/>
    </source>
</evidence>
<sequence>MGTVVMYATVSVDGFIADDNDLPGPLFDWLTAGDVPLDDGGVLTVSQTSYDHTRPYWDRIGATVAGRHVFDLTDGWDGTPPSGVDHVVVVTHRPPPEGWDPAAPFHFVDGVGAAVARARELAGDRVVEVAAGDVGGQALAAGLVDEVRMDVVPVVLGSGKRFFGSVDGQHLLEDPDVVIRGNRVLHLSYRVRRPV</sequence>
<dbReference type="EMBL" id="BOPH01000112">
    <property type="protein sequence ID" value="GIJ73261.1"/>
    <property type="molecule type" value="Genomic_DNA"/>
</dbReference>
<evidence type="ECO:0000313" key="2">
    <source>
        <dbReference type="EMBL" id="GIJ73261.1"/>
    </source>
</evidence>
<accession>A0A8J4A144</accession>
<dbReference type="SUPFAM" id="SSF53597">
    <property type="entry name" value="Dihydrofolate reductase-like"/>
    <property type="match status" value="1"/>
</dbReference>
<proteinExistence type="predicted"/>
<reference evidence="2" key="1">
    <citation type="submission" date="2021-01" db="EMBL/GenBank/DDBJ databases">
        <title>Whole genome shotgun sequence of Virgisporangium ochraceum NBRC 16418.</title>
        <authorList>
            <person name="Komaki H."/>
            <person name="Tamura T."/>
        </authorList>
    </citation>
    <scope>NUCLEOTIDE SEQUENCE</scope>
    <source>
        <strain evidence="2">NBRC 16418</strain>
    </source>
</reference>
<dbReference type="GO" id="GO:0008703">
    <property type="term" value="F:5-amino-6-(5-phosphoribosylamino)uracil reductase activity"/>
    <property type="evidence" value="ECO:0007669"/>
    <property type="project" value="InterPro"/>
</dbReference>
<protein>
    <submittedName>
        <fullName evidence="2">Deaminase</fullName>
    </submittedName>
</protein>
<dbReference type="GO" id="GO:0009231">
    <property type="term" value="P:riboflavin biosynthetic process"/>
    <property type="evidence" value="ECO:0007669"/>
    <property type="project" value="InterPro"/>
</dbReference>
<dbReference type="Gene3D" id="3.40.430.10">
    <property type="entry name" value="Dihydrofolate Reductase, subunit A"/>
    <property type="match status" value="1"/>
</dbReference>
<dbReference type="RefSeq" id="WP_203933084.1">
    <property type="nucleotide sequence ID" value="NZ_BOPH01000112.1"/>
</dbReference>
<feature type="domain" description="Bacterial bifunctional deaminase-reductase C-terminal" evidence="1">
    <location>
        <begin position="114"/>
        <end position="171"/>
    </location>
</feature>
<comment type="caution">
    <text evidence="2">The sequence shown here is derived from an EMBL/GenBank/DDBJ whole genome shotgun (WGS) entry which is preliminary data.</text>
</comment>
<dbReference type="InterPro" id="IPR002734">
    <property type="entry name" value="RibDG_C"/>
</dbReference>
<dbReference type="AlphaFoldDB" id="A0A8J4A144"/>
<evidence type="ECO:0000313" key="3">
    <source>
        <dbReference type="Proteomes" id="UP000635606"/>
    </source>
</evidence>
<name>A0A8J4A144_9ACTN</name>
<organism evidence="2 3">
    <name type="scientific">Virgisporangium ochraceum</name>
    <dbReference type="NCBI Taxonomy" id="65505"/>
    <lineage>
        <taxon>Bacteria</taxon>
        <taxon>Bacillati</taxon>
        <taxon>Actinomycetota</taxon>
        <taxon>Actinomycetes</taxon>
        <taxon>Micromonosporales</taxon>
        <taxon>Micromonosporaceae</taxon>
        <taxon>Virgisporangium</taxon>
    </lineage>
</organism>